<dbReference type="Pfam" id="PF00590">
    <property type="entry name" value="TP_methylase"/>
    <property type="match status" value="1"/>
</dbReference>
<dbReference type="SUPFAM" id="SSF69618">
    <property type="entry name" value="HemD-like"/>
    <property type="match status" value="1"/>
</dbReference>
<dbReference type="InterPro" id="IPR003043">
    <property type="entry name" value="Uropor_MeTrfase_CS"/>
</dbReference>
<dbReference type="PROSITE" id="PS00839">
    <property type="entry name" value="SUMT_1"/>
    <property type="match status" value="1"/>
</dbReference>
<accession>A0A0F9B9G5</accession>
<keyword evidence="4" id="KW-0949">S-adenosyl-L-methionine</keyword>
<dbReference type="InterPro" id="IPR000878">
    <property type="entry name" value="4pyrrol_Mease"/>
</dbReference>
<feature type="non-terminal residue" evidence="7">
    <location>
        <position position="287"/>
    </location>
</feature>
<dbReference type="Gene3D" id="3.40.1010.10">
    <property type="entry name" value="Cobalt-precorrin-4 Transmethylase, Domain 1"/>
    <property type="match status" value="1"/>
</dbReference>
<dbReference type="GO" id="GO:0019354">
    <property type="term" value="P:siroheme biosynthetic process"/>
    <property type="evidence" value="ECO:0007669"/>
    <property type="project" value="InterPro"/>
</dbReference>
<dbReference type="SUPFAM" id="SSF53790">
    <property type="entry name" value="Tetrapyrrole methylase"/>
    <property type="match status" value="1"/>
</dbReference>
<sequence length="287" mass="31235">MNRSIVYLVGAGPGDPGLITIKGMACIKKADVIIYDHLVNTSLLKEAKNEADIIYVGKQGNKHTMEQEDINRLIVNKAKEDKIVARLKGGDPFVFGRGGEEAVFLKENNIPFEIVPGITAAIATPAYAGIPVTHRSCTSTFGLITGHEDPTKDQSEIDWGKISTGIGTLTFYMGVKNLPNIVEQLIKHGRSKDTPVAVIRCGTTPAQQTVTGILSNIVEKAKKIKPPAITIVGEVVKLRDQLNWYETKPLFGKTIIVTRSRDQASEFSEKLISLGANVLEFPTISII</sequence>
<dbReference type="FunFam" id="3.40.1010.10:FF:000001">
    <property type="entry name" value="Siroheme synthase"/>
    <property type="match status" value="1"/>
</dbReference>
<dbReference type="EMBL" id="LAZR01042059">
    <property type="protein sequence ID" value="KKL10442.1"/>
    <property type="molecule type" value="Genomic_DNA"/>
</dbReference>
<dbReference type="CDD" id="cd11642">
    <property type="entry name" value="SUMT"/>
    <property type="match status" value="1"/>
</dbReference>
<dbReference type="EC" id="2.1.1.107" evidence="1"/>
<gene>
    <name evidence="7" type="ORF">LCGC14_2555770</name>
</gene>
<dbReference type="InterPro" id="IPR036108">
    <property type="entry name" value="4pyrrol_syn_uPrphyn_synt_sf"/>
</dbReference>
<dbReference type="FunFam" id="3.30.950.10:FF:000001">
    <property type="entry name" value="Siroheme synthase"/>
    <property type="match status" value="1"/>
</dbReference>
<dbReference type="PROSITE" id="PS00840">
    <property type="entry name" value="SUMT_2"/>
    <property type="match status" value="1"/>
</dbReference>
<evidence type="ECO:0000259" key="6">
    <source>
        <dbReference type="Pfam" id="PF00590"/>
    </source>
</evidence>
<feature type="domain" description="Tetrapyrrole methylase" evidence="6">
    <location>
        <begin position="6"/>
        <end position="216"/>
    </location>
</feature>
<dbReference type="InterPro" id="IPR014776">
    <property type="entry name" value="4pyrrole_Mease_sub2"/>
</dbReference>
<protein>
    <recommendedName>
        <fullName evidence="1">uroporphyrinogen-III C-methyltransferase</fullName>
        <ecNumber evidence="1">2.1.1.107</ecNumber>
    </recommendedName>
</protein>
<dbReference type="NCBIfam" id="TIGR01469">
    <property type="entry name" value="cobA_cysG_Cterm"/>
    <property type="match status" value="1"/>
</dbReference>
<keyword evidence="5" id="KW-0627">Porphyrin biosynthesis</keyword>
<organism evidence="7">
    <name type="scientific">marine sediment metagenome</name>
    <dbReference type="NCBI Taxonomy" id="412755"/>
    <lineage>
        <taxon>unclassified sequences</taxon>
        <taxon>metagenomes</taxon>
        <taxon>ecological metagenomes</taxon>
    </lineage>
</organism>
<comment type="caution">
    <text evidence="7">The sequence shown here is derived from an EMBL/GenBank/DDBJ whole genome shotgun (WGS) entry which is preliminary data.</text>
</comment>
<dbReference type="InterPro" id="IPR035996">
    <property type="entry name" value="4pyrrol_Methylase_sf"/>
</dbReference>
<dbReference type="InterPro" id="IPR050161">
    <property type="entry name" value="Siro_Cobalamin_biosynth"/>
</dbReference>
<evidence type="ECO:0000256" key="5">
    <source>
        <dbReference type="ARBA" id="ARBA00023244"/>
    </source>
</evidence>
<dbReference type="PANTHER" id="PTHR45790:SF3">
    <property type="entry name" value="S-ADENOSYL-L-METHIONINE-DEPENDENT UROPORPHYRINOGEN III METHYLTRANSFERASE, CHLOROPLASTIC"/>
    <property type="match status" value="1"/>
</dbReference>
<evidence type="ECO:0000256" key="1">
    <source>
        <dbReference type="ARBA" id="ARBA00012162"/>
    </source>
</evidence>
<dbReference type="GO" id="GO:0032259">
    <property type="term" value="P:methylation"/>
    <property type="evidence" value="ECO:0007669"/>
    <property type="project" value="UniProtKB-KW"/>
</dbReference>
<dbReference type="AlphaFoldDB" id="A0A0F9B9G5"/>
<dbReference type="PANTHER" id="PTHR45790">
    <property type="entry name" value="SIROHEME SYNTHASE-RELATED"/>
    <property type="match status" value="1"/>
</dbReference>
<dbReference type="InterPro" id="IPR006366">
    <property type="entry name" value="CobA/CysG_C"/>
</dbReference>
<evidence type="ECO:0000256" key="3">
    <source>
        <dbReference type="ARBA" id="ARBA00022679"/>
    </source>
</evidence>
<evidence type="ECO:0000256" key="2">
    <source>
        <dbReference type="ARBA" id="ARBA00022603"/>
    </source>
</evidence>
<dbReference type="InterPro" id="IPR014777">
    <property type="entry name" value="4pyrrole_Mease_sub1"/>
</dbReference>
<reference evidence="7" key="1">
    <citation type="journal article" date="2015" name="Nature">
        <title>Complex archaea that bridge the gap between prokaryotes and eukaryotes.</title>
        <authorList>
            <person name="Spang A."/>
            <person name="Saw J.H."/>
            <person name="Jorgensen S.L."/>
            <person name="Zaremba-Niedzwiedzka K."/>
            <person name="Martijn J."/>
            <person name="Lind A.E."/>
            <person name="van Eijk R."/>
            <person name="Schleper C."/>
            <person name="Guy L."/>
            <person name="Ettema T.J."/>
        </authorList>
    </citation>
    <scope>NUCLEOTIDE SEQUENCE</scope>
</reference>
<proteinExistence type="predicted"/>
<evidence type="ECO:0000256" key="4">
    <source>
        <dbReference type="ARBA" id="ARBA00022691"/>
    </source>
</evidence>
<evidence type="ECO:0000313" key="7">
    <source>
        <dbReference type="EMBL" id="KKL10442.1"/>
    </source>
</evidence>
<keyword evidence="2" id="KW-0489">Methyltransferase</keyword>
<name>A0A0F9B9G5_9ZZZZ</name>
<dbReference type="NCBIfam" id="NF004790">
    <property type="entry name" value="PRK06136.1"/>
    <property type="match status" value="1"/>
</dbReference>
<dbReference type="GO" id="GO:0004851">
    <property type="term" value="F:uroporphyrin-III C-methyltransferase activity"/>
    <property type="evidence" value="ECO:0007669"/>
    <property type="project" value="UniProtKB-EC"/>
</dbReference>
<keyword evidence="3" id="KW-0808">Transferase</keyword>
<dbReference type="Gene3D" id="3.30.950.10">
    <property type="entry name" value="Methyltransferase, Cobalt-precorrin-4 Transmethylase, Domain 2"/>
    <property type="match status" value="1"/>
</dbReference>
<dbReference type="GO" id="GO:0004852">
    <property type="term" value="F:uroporphyrinogen-III synthase activity"/>
    <property type="evidence" value="ECO:0007669"/>
    <property type="project" value="InterPro"/>
</dbReference>